<organism evidence="1">
    <name type="scientific">uncultured Desulfobacteraceae bacterium</name>
    <dbReference type="NCBI Taxonomy" id="218296"/>
    <lineage>
        <taxon>Bacteria</taxon>
        <taxon>Pseudomonadati</taxon>
        <taxon>Thermodesulfobacteriota</taxon>
        <taxon>Desulfobacteria</taxon>
        <taxon>Desulfobacterales</taxon>
        <taxon>Desulfobacteraceae</taxon>
        <taxon>environmental samples</taxon>
    </lineage>
</organism>
<sequence length="178" mass="20563">MNAEKIETIISENGYPDFKWISGEEVEVRQWPRFKCMFGCPTYGKSGACPPSVPSVQECQEFFKEYRRIAIIHIAKKVARPDDRKKWGRETNLDLLKLEKAVFLSGHRKAFLLFMDECGICEDCPGQRDECLKPRLARPCPEGLGVDVFATVRKIGFPIEVLTDYEQEMNRYAFLMVE</sequence>
<dbReference type="Pfam" id="PF10050">
    <property type="entry name" value="DUF2284"/>
    <property type="match status" value="1"/>
</dbReference>
<reference evidence="1" key="1">
    <citation type="submission" date="2019-01" db="EMBL/GenBank/DDBJ databases">
        <authorList>
            <consortium name="Genoscope - CEA"/>
            <person name="William W."/>
        </authorList>
    </citation>
    <scope>NUCLEOTIDE SEQUENCE</scope>
    <source>
        <strain evidence="1">CR-1</strain>
    </source>
</reference>
<dbReference type="PIRSF" id="PIRSF018748">
    <property type="entry name" value="UCP018748"/>
    <property type="match status" value="1"/>
</dbReference>
<dbReference type="AlphaFoldDB" id="A0A484HHL2"/>
<accession>A0A484HHL2</accession>
<evidence type="ECO:0000313" key="1">
    <source>
        <dbReference type="EMBL" id="VEN72673.1"/>
    </source>
</evidence>
<dbReference type="EMBL" id="CAACVI010000001">
    <property type="protein sequence ID" value="VEN72673.1"/>
    <property type="molecule type" value="Genomic_DNA"/>
</dbReference>
<gene>
    <name evidence="1" type="ORF">EPICR_10172</name>
</gene>
<protein>
    <submittedName>
        <fullName evidence="1">Metal-binding protein</fullName>
    </submittedName>
</protein>
<dbReference type="InterPro" id="IPR019271">
    <property type="entry name" value="DUF2284_metal-binding"/>
</dbReference>
<proteinExistence type="predicted"/>
<name>A0A484HHL2_9BACT</name>